<dbReference type="GO" id="GO:0009360">
    <property type="term" value="C:DNA polymerase III complex"/>
    <property type="evidence" value="ECO:0007669"/>
    <property type="project" value="InterPro"/>
</dbReference>
<dbReference type="GO" id="GO:0006260">
    <property type="term" value="P:DNA replication"/>
    <property type="evidence" value="ECO:0007669"/>
    <property type="project" value="InterPro"/>
</dbReference>
<dbReference type="GO" id="GO:0008408">
    <property type="term" value="F:3'-5' exonuclease activity"/>
    <property type="evidence" value="ECO:0007669"/>
    <property type="project" value="InterPro"/>
</dbReference>
<gene>
    <name evidence="2" type="ORF">BW897_31165</name>
</gene>
<proteinExistence type="predicted"/>
<reference evidence="2 3" key="1">
    <citation type="submission" date="2017-01" db="EMBL/GenBank/DDBJ databases">
        <title>Bacillus cereus isolates.</title>
        <authorList>
            <person name="Beno S.M."/>
        </authorList>
    </citation>
    <scope>NUCLEOTIDE SEQUENCE [LARGE SCALE GENOMIC DNA]</scope>
    <source>
        <strain evidence="2 3">FSL H8-0485</strain>
    </source>
</reference>
<dbReference type="InterPro" id="IPR046938">
    <property type="entry name" value="DNA_clamp_sf"/>
</dbReference>
<comment type="caution">
    <text evidence="2">The sequence shown here is derived from an EMBL/GenBank/DDBJ whole genome shotgun (WGS) entry which is preliminary data.</text>
</comment>
<dbReference type="SUPFAM" id="SSF55979">
    <property type="entry name" value="DNA clamp"/>
    <property type="match status" value="1"/>
</dbReference>
<evidence type="ECO:0000259" key="1">
    <source>
        <dbReference type="Pfam" id="PF02768"/>
    </source>
</evidence>
<sequence>MNVVTEIETSLWTICVGDVFSNGRMPYHLKVVNIEVEIPCNQVEAFTLACNVEYLLQALQTISSEKIAIKMISNQRPIVVVGAEDTIHSNLQLILPVRV</sequence>
<dbReference type="GO" id="GO:0003887">
    <property type="term" value="F:DNA-directed DNA polymerase activity"/>
    <property type="evidence" value="ECO:0007669"/>
    <property type="project" value="InterPro"/>
</dbReference>
<protein>
    <recommendedName>
        <fullName evidence="1">DNA polymerase III beta sliding clamp C-terminal domain-containing protein</fullName>
    </recommendedName>
</protein>
<feature type="domain" description="DNA polymerase III beta sliding clamp C-terminal" evidence="1">
    <location>
        <begin position="44"/>
        <end position="97"/>
    </location>
</feature>
<dbReference type="Pfam" id="PF02768">
    <property type="entry name" value="DNA_pol3_beta_3"/>
    <property type="match status" value="1"/>
</dbReference>
<dbReference type="EMBL" id="MUAJ01000079">
    <property type="protein sequence ID" value="OOR05998.1"/>
    <property type="molecule type" value="Genomic_DNA"/>
</dbReference>
<dbReference type="Proteomes" id="UP000190906">
    <property type="component" value="Unassembled WGS sequence"/>
</dbReference>
<dbReference type="AlphaFoldDB" id="A0A1S9T7N4"/>
<dbReference type="RefSeq" id="WP_078205823.1">
    <property type="nucleotide sequence ID" value="NZ_MUAJ01000079.1"/>
</dbReference>
<name>A0A1S9T7N4_BACCE</name>
<accession>A0A1S9T7N4</accession>
<organism evidence="2 3">
    <name type="scientific">Bacillus cereus</name>
    <dbReference type="NCBI Taxonomy" id="1396"/>
    <lineage>
        <taxon>Bacteria</taxon>
        <taxon>Bacillati</taxon>
        <taxon>Bacillota</taxon>
        <taxon>Bacilli</taxon>
        <taxon>Bacillales</taxon>
        <taxon>Bacillaceae</taxon>
        <taxon>Bacillus</taxon>
        <taxon>Bacillus cereus group</taxon>
    </lineage>
</organism>
<dbReference type="Gene3D" id="3.70.10.10">
    <property type="match status" value="1"/>
</dbReference>
<evidence type="ECO:0000313" key="3">
    <source>
        <dbReference type="Proteomes" id="UP000190906"/>
    </source>
</evidence>
<dbReference type="GO" id="GO:0003677">
    <property type="term" value="F:DNA binding"/>
    <property type="evidence" value="ECO:0007669"/>
    <property type="project" value="InterPro"/>
</dbReference>
<dbReference type="InterPro" id="IPR022635">
    <property type="entry name" value="DNA_polIII_beta_C"/>
</dbReference>
<evidence type="ECO:0000313" key="2">
    <source>
        <dbReference type="EMBL" id="OOR05998.1"/>
    </source>
</evidence>